<comment type="caution">
    <text evidence="5">The sequence shown here is derived from an EMBL/GenBank/DDBJ whole genome shotgun (WGS) entry which is preliminary data.</text>
</comment>
<dbReference type="SMART" id="SM00342">
    <property type="entry name" value="HTH_ARAC"/>
    <property type="match status" value="1"/>
</dbReference>
<reference evidence="5 6" key="1">
    <citation type="journal article" date="2020" name="Antonie Van Leeuwenhoek">
        <title>Stenotrophomonas cyclobalanopsidis sp. nov., isolated from the leaf spot disease of Cyclobalanopsis patelliformis.</title>
        <authorList>
            <person name="Bian D.R."/>
            <person name="Xue H."/>
            <person name="Piao C.G."/>
            <person name="Li Y."/>
        </authorList>
    </citation>
    <scope>NUCLEOTIDE SEQUENCE [LARGE SCALE GENOMIC DNA]</scope>
    <source>
        <strain evidence="5 6">TPQG1-4</strain>
    </source>
</reference>
<dbReference type="PANTHER" id="PTHR46796:SF14">
    <property type="entry name" value="TRANSCRIPTIONAL REGULATORY PROTEIN"/>
    <property type="match status" value="1"/>
</dbReference>
<dbReference type="InterPro" id="IPR018060">
    <property type="entry name" value="HTH_AraC"/>
</dbReference>
<evidence type="ECO:0000256" key="1">
    <source>
        <dbReference type="ARBA" id="ARBA00023015"/>
    </source>
</evidence>
<evidence type="ECO:0000313" key="6">
    <source>
        <dbReference type="Proteomes" id="UP000326367"/>
    </source>
</evidence>
<keyword evidence="2" id="KW-0238">DNA-binding</keyword>
<feature type="domain" description="HTH araC/xylS-type" evidence="4">
    <location>
        <begin position="140"/>
        <end position="237"/>
    </location>
</feature>
<evidence type="ECO:0000256" key="3">
    <source>
        <dbReference type="ARBA" id="ARBA00023163"/>
    </source>
</evidence>
<evidence type="ECO:0000256" key="2">
    <source>
        <dbReference type="ARBA" id="ARBA00023125"/>
    </source>
</evidence>
<accession>A0ABQ6SWB8</accession>
<dbReference type="SUPFAM" id="SSF46689">
    <property type="entry name" value="Homeodomain-like"/>
    <property type="match status" value="2"/>
</dbReference>
<proteinExistence type="predicted"/>
<dbReference type="InterPro" id="IPR050204">
    <property type="entry name" value="AraC_XylS_family_regulators"/>
</dbReference>
<dbReference type="Proteomes" id="UP000326367">
    <property type="component" value="Unassembled WGS sequence"/>
</dbReference>
<name>A0ABQ6SWB8_9GAMM</name>
<dbReference type="InterPro" id="IPR009057">
    <property type="entry name" value="Homeodomain-like_sf"/>
</dbReference>
<dbReference type="PANTHER" id="PTHR46796">
    <property type="entry name" value="HTH-TYPE TRANSCRIPTIONAL ACTIVATOR RHAS-RELATED"/>
    <property type="match status" value="1"/>
</dbReference>
<protein>
    <submittedName>
        <fullName evidence="5">Helix-turn-helix transcriptional regulator</fullName>
    </submittedName>
</protein>
<keyword evidence="3" id="KW-0804">Transcription</keyword>
<evidence type="ECO:0000259" key="4">
    <source>
        <dbReference type="PROSITE" id="PS01124"/>
    </source>
</evidence>
<dbReference type="PRINTS" id="PR00032">
    <property type="entry name" value="HTHARAC"/>
</dbReference>
<dbReference type="Gene3D" id="1.10.10.60">
    <property type="entry name" value="Homeodomain-like"/>
    <property type="match status" value="1"/>
</dbReference>
<dbReference type="InterPro" id="IPR020449">
    <property type="entry name" value="Tscrpt_reg_AraC-type_HTH"/>
</dbReference>
<dbReference type="InterPro" id="IPR018062">
    <property type="entry name" value="HTH_AraC-typ_CS"/>
</dbReference>
<sequence>MGHPDQLRLGLALAGGGALHQRTTLGRLQGHWRPGQFNLVLPGDAGCYASPAVDLLGIAIDTRLHPQAAPLLAPLATRLHEDPVIVSVLQALWASAQADACLPGFLRQGSAVLLHRLGQLAGQTPALPPASAPLPARRLRQLEDYIDAHRADALDVAALATAVGMEASAFGRALRAATGQSPYAFLTRRRMRWAASMLLQRCAVTEVALAAGYANPSKFSAAFRRVMGCAPSAWGRGSR</sequence>
<keyword evidence="6" id="KW-1185">Reference proteome</keyword>
<evidence type="ECO:0000313" key="5">
    <source>
        <dbReference type="EMBL" id="KAA8993552.1"/>
    </source>
</evidence>
<dbReference type="PROSITE" id="PS01124">
    <property type="entry name" value="HTH_ARAC_FAMILY_2"/>
    <property type="match status" value="1"/>
</dbReference>
<organism evidence="5 6">
    <name type="scientific">Stenotrophomonas cyclobalanopsidis</name>
    <dbReference type="NCBI Taxonomy" id="2771362"/>
    <lineage>
        <taxon>Bacteria</taxon>
        <taxon>Pseudomonadati</taxon>
        <taxon>Pseudomonadota</taxon>
        <taxon>Gammaproteobacteria</taxon>
        <taxon>Lysobacterales</taxon>
        <taxon>Lysobacteraceae</taxon>
        <taxon>Stenotrophomonas</taxon>
    </lineage>
</organism>
<keyword evidence="1" id="KW-0805">Transcription regulation</keyword>
<dbReference type="Pfam" id="PF12833">
    <property type="entry name" value="HTH_18"/>
    <property type="match status" value="1"/>
</dbReference>
<dbReference type="PROSITE" id="PS00041">
    <property type="entry name" value="HTH_ARAC_FAMILY_1"/>
    <property type="match status" value="1"/>
</dbReference>
<gene>
    <name evidence="5" type="ORF">FJU31_18240</name>
</gene>
<dbReference type="EMBL" id="VYKI01000039">
    <property type="protein sequence ID" value="KAA8993552.1"/>
    <property type="molecule type" value="Genomic_DNA"/>
</dbReference>